<feature type="domain" description="Pyruvate flavodoxin/ferredoxin oxidoreductase pyrimidine binding" evidence="3">
    <location>
        <begin position="16"/>
        <end position="240"/>
    </location>
</feature>
<comment type="similarity">
    <text evidence="1">Belongs to the pyruvate:ferredoxin/flavodoxin oxidoreductase family.</text>
</comment>
<evidence type="ECO:0000256" key="1">
    <source>
        <dbReference type="ARBA" id="ARBA00009032"/>
    </source>
</evidence>
<dbReference type="KEGG" id="vpy:HZI73_02760"/>
<dbReference type="Gene3D" id="3.40.50.970">
    <property type="match status" value="1"/>
</dbReference>
<dbReference type="InterPro" id="IPR029061">
    <property type="entry name" value="THDP-binding"/>
</dbReference>
<dbReference type="EMBL" id="CP058649">
    <property type="protein sequence ID" value="QUI21268.1"/>
    <property type="molecule type" value="Genomic_DNA"/>
</dbReference>
<dbReference type="FunFam" id="3.40.50.970:FF:000012">
    <property type="entry name" value="Pyruvate:ferredoxin (Flavodoxin) oxidoreductase"/>
    <property type="match status" value="1"/>
</dbReference>
<gene>
    <name evidence="5" type="primary">porA</name>
    <name evidence="5" type="ORF">HZI73_02760</name>
</gene>
<feature type="domain" description="Pyruvate:ferredoxin oxidoreductase core" evidence="4">
    <location>
        <begin position="262"/>
        <end position="366"/>
    </location>
</feature>
<accession>A0A8J8SFH8</accession>
<dbReference type="PANTHER" id="PTHR32154:SF0">
    <property type="entry name" value="PYRUVATE-FLAVODOXIN OXIDOREDUCTASE-RELATED"/>
    <property type="match status" value="1"/>
</dbReference>
<reference evidence="5" key="1">
    <citation type="submission" date="2020-07" db="EMBL/GenBank/DDBJ databases">
        <title>Vallitalea pronyensis genome.</title>
        <authorList>
            <person name="Postec A."/>
        </authorList>
    </citation>
    <scope>NUCLEOTIDE SEQUENCE</scope>
    <source>
        <strain evidence="5">FatNI3</strain>
    </source>
</reference>
<evidence type="ECO:0000256" key="2">
    <source>
        <dbReference type="ARBA" id="ARBA00023002"/>
    </source>
</evidence>
<dbReference type="InterPro" id="IPR009014">
    <property type="entry name" value="Transketo_C/PFOR_II"/>
</dbReference>
<dbReference type="RefSeq" id="WP_212696733.1">
    <property type="nucleotide sequence ID" value="NZ_CP058649.1"/>
</dbReference>
<dbReference type="InterPro" id="IPR033412">
    <property type="entry name" value="PFOR_II"/>
</dbReference>
<dbReference type="SUPFAM" id="SSF52922">
    <property type="entry name" value="TK C-terminal domain-like"/>
    <property type="match status" value="1"/>
</dbReference>
<organism evidence="5 6">
    <name type="scientific">Vallitalea pronyensis</name>
    <dbReference type="NCBI Taxonomy" id="1348613"/>
    <lineage>
        <taxon>Bacteria</taxon>
        <taxon>Bacillati</taxon>
        <taxon>Bacillota</taxon>
        <taxon>Clostridia</taxon>
        <taxon>Lachnospirales</taxon>
        <taxon>Vallitaleaceae</taxon>
        <taxon>Vallitalea</taxon>
    </lineage>
</organism>
<dbReference type="GO" id="GO:0019752">
    <property type="term" value="P:carboxylic acid metabolic process"/>
    <property type="evidence" value="ECO:0007669"/>
    <property type="project" value="UniProtKB-ARBA"/>
</dbReference>
<protein>
    <submittedName>
        <fullName evidence="5">Pyruvate ferredoxin oxidoreductase</fullName>
    </submittedName>
</protein>
<evidence type="ECO:0000313" key="5">
    <source>
        <dbReference type="EMBL" id="QUI21268.1"/>
    </source>
</evidence>
<dbReference type="GO" id="GO:0006979">
    <property type="term" value="P:response to oxidative stress"/>
    <property type="evidence" value="ECO:0007669"/>
    <property type="project" value="TreeGrafter"/>
</dbReference>
<dbReference type="Proteomes" id="UP000683246">
    <property type="component" value="Chromosome"/>
</dbReference>
<name>A0A8J8SFH8_9FIRM</name>
<dbReference type="FunFam" id="3.40.50.920:FF:000010">
    <property type="entry name" value="Pyruvate ferredoxin oxidoreductase, alpha subunit"/>
    <property type="match status" value="1"/>
</dbReference>
<dbReference type="SUPFAM" id="SSF52518">
    <property type="entry name" value="Thiamin diphosphate-binding fold (THDP-binding)"/>
    <property type="match status" value="1"/>
</dbReference>
<keyword evidence="5" id="KW-0670">Pyruvate</keyword>
<dbReference type="Pfam" id="PF01855">
    <property type="entry name" value="POR_N"/>
    <property type="match status" value="1"/>
</dbReference>
<dbReference type="CDD" id="cd07034">
    <property type="entry name" value="TPP_PYR_PFOR_IOR-alpha_like"/>
    <property type="match status" value="1"/>
</dbReference>
<keyword evidence="2" id="KW-0560">Oxidoreductase</keyword>
<keyword evidence="6" id="KW-1185">Reference proteome</keyword>
<dbReference type="InterPro" id="IPR050722">
    <property type="entry name" value="Pyruvate:ferred/Flavod_OxRd"/>
</dbReference>
<dbReference type="InterPro" id="IPR002880">
    <property type="entry name" value="Pyrv_Fd/Flavodoxin_OxRdtase_N"/>
</dbReference>
<evidence type="ECO:0000313" key="6">
    <source>
        <dbReference type="Proteomes" id="UP000683246"/>
    </source>
</evidence>
<dbReference type="PANTHER" id="PTHR32154">
    <property type="entry name" value="PYRUVATE-FLAVODOXIN OXIDOREDUCTASE-RELATED"/>
    <property type="match status" value="1"/>
</dbReference>
<dbReference type="GO" id="GO:0016903">
    <property type="term" value="F:oxidoreductase activity, acting on the aldehyde or oxo group of donors"/>
    <property type="evidence" value="ECO:0007669"/>
    <property type="project" value="UniProtKB-ARBA"/>
</dbReference>
<sequence>MAIREKLSGNEAVAVAMRQINPDVVAAFPITPSTEVPQYFSAFVANGQVDTEFVPVESEHSAMSACIGAGTAGARTMTATSANGLALMWEMLYIAASCKMPMVLSVVNRALSGPINIHNDHSDSMGARDSGWIQLYGENNQEAYDNCIMAVKIGEHADVQLPVMNCYDGFITSHAVENIELIEDDKVKAFVGTYQANNFLLNSDEQIAVGPLAITTHYFEHKRQQAESMRNAKAVILDVAKEFEAMTGRSYGLFESYKMEDAERAIIVIGSTAGTSKFVVDALRAKGEKVGLIKLRVFRPFPAEELAEALANVKAVAVLDKCDGFNAKGAPLFTETLSALYLADAKPLTVNYVYGLGGRDVRTDNIEQVYADLAEIVAAGKVDGPYRYLGVVEA</sequence>
<dbReference type="Gene3D" id="3.40.50.920">
    <property type="match status" value="1"/>
</dbReference>
<proteinExistence type="inferred from homology"/>
<evidence type="ECO:0000259" key="4">
    <source>
        <dbReference type="Pfam" id="PF17147"/>
    </source>
</evidence>
<dbReference type="AlphaFoldDB" id="A0A8J8SFH8"/>
<evidence type="ECO:0000259" key="3">
    <source>
        <dbReference type="Pfam" id="PF01855"/>
    </source>
</evidence>
<dbReference type="Pfam" id="PF17147">
    <property type="entry name" value="PFOR_II"/>
    <property type="match status" value="1"/>
</dbReference>